<gene>
    <name evidence="2" type="primary">g2196</name>
    <name evidence="2" type="ORF">VP750_LOCUS1879</name>
</gene>
<evidence type="ECO:0000313" key="2">
    <source>
        <dbReference type="EMBL" id="CAL5220220.1"/>
    </source>
</evidence>
<evidence type="ECO:0000313" key="3">
    <source>
        <dbReference type="Proteomes" id="UP001497392"/>
    </source>
</evidence>
<name>A0ABP1FJS8_9CHLO</name>
<sequence length="475" mass="53869">MGGPMQTPPAQPELSGLLDDNFATMLEEMLAADPQESIPQCPELSFLQNLAPAEDRTPSLPAFAQQQQAPQGWEPPAHDQHEGWSFEKKRSGSGDSHSGAHFCEGETTDLLAKRQKAHHEKNKRAQKRYREKKKAQSEEQKHQIDALTAQLEHLTASKAQLESRCHLLEKVVKMREEPINANPQRALEVTKEVPPFVTATSTFLSMVYPGQGLEKSLQQEHVERMNGHDFRKVMQDFRSRLVKLMVDANDDPQTPAYKEIEQLVEAQRWATNCLILHNPVKMMRVAYQVRSAVDGQGACNWIVDQAIQQRVLDALQLSLEKKRRIVENRRQLLLNLEQLLRKQNMVVDLLQNSMPLRYDDLSASQAFLKATMAVNDLTTDLHKHHGAVRDFMRELLSSVLTPYEEARCHVEAWPHYPDALMISNMIAEELGDCTANAKLLQFDRHRTLPVPEMPLQLMGGGLVDSALNEQPFAPL</sequence>
<protein>
    <submittedName>
        <fullName evidence="2">G2196 protein</fullName>
    </submittedName>
</protein>
<organism evidence="2 3">
    <name type="scientific">Coccomyxa viridis</name>
    <dbReference type="NCBI Taxonomy" id="1274662"/>
    <lineage>
        <taxon>Eukaryota</taxon>
        <taxon>Viridiplantae</taxon>
        <taxon>Chlorophyta</taxon>
        <taxon>core chlorophytes</taxon>
        <taxon>Trebouxiophyceae</taxon>
        <taxon>Trebouxiophyceae incertae sedis</taxon>
        <taxon>Coccomyxaceae</taxon>
        <taxon>Coccomyxa</taxon>
    </lineage>
</organism>
<proteinExistence type="predicted"/>
<feature type="region of interest" description="Disordered" evidence="1">
    <location>
        <begin position="50"/>
        <end position="143"/>
    </location>
</feature>
<keyword evidence="3" id="KW-1185">Reference proteome</keyword>
<feature type="compositionally biased region" description="Low complexity" evidence="1">
    <location>
        <begin position="58"/>
        <end position="75"/>
    </location>
</feature>
<feature type="compositionally biased region" description="Basic and acidic residues" evidence="1">
    <location>
        <begin position="134"/>
        <end position="143"/>
    </location>
</feature>
<feature type="compositionally biased region" description="Basic and acidic residues" evidence="1">
    <location>
        <begin position="76"/>
        <end position="92"/>
    </location>
</feature>
<comment type="caution">
    <text evidence="2">The sequence shown here is derived from an EMBL/GenBank/DDBJ whole genome shotgun (WGS) entry which is preliminary data.</text>
</comment>
<accession>A0ABP1FJS8</accession>
<dbReference type="CDD" id="cd14686">
    <property type="entry name" value="bZIP"/>
    <property type="match status" value="1"/>
</dbReference>
<feature type="compositionally biased region" description="Basic residues" evidence="1">
    <location>
        <begin position="113"/>
        <end position="133"/>
    </location>
</feature>
<reference evidence="2 3" key="1">
    <citation type="submission" date="2024-06" db="EMBL/GenBank/DDBJ databases">
        <authorList>
            <person name="Kraege A."/>
            <person name="Thomma B."/>
        </authorList>
    </citation>
    <scope>NUCLEOTIDE SEQUENCE [LARGE SCALE GENOMIC DNA]</scope>
</reference>
<dbReference type="Proteomes" id="UP001497392">
    <property type="component" value="Unassembled WGS sequence"/>
</dbReference>
<dbReference type="EMBL" id="CAXHTA020000003">
    <property type="protein sequence ID" value="CAL5220220.1"/>
    <property type="molecule type" value="Genomic_DNA"/>
</dbReference>
<evidence type="ECO:0000256" key="1">
    <source>
        <dbReference type="SAM" id="MobiDB-lite"/>
    </source>
</evidence>